<dbReference type="OrthoDB" id="6927785at2759"/>
<protein>
    <submittedName>
        <fullName evidence="2">Uncharacterized protein</fullName>
    </submittedName>
</protein>
<dbReference type="SUPFAM" id="SSF48403">
    <property type="entry name" value="Ankyrin repeat"/>
    <property type="match status" value="1"/>
</dbReference>
<keyword evidence="1" id="KW-0040">ANK repeat</keyword>
<dbReference type="PROSITE" id="PS50297">
    <property type="entry name" value="ANK_REP_REGION"/>
    <property type="match status" value="1"/>
</dbReference>
<reference evidence="2 3" key="1">
    <citation type="submission" date="2018-11" db="EMBL/GenBank/DDBJ databases">
        <authorList>
            <consortium name="Pathogen Informatics"/>
        </authorList>
    </citation>
    <scope>NUCLEOTIDE SEQUENCE [LARGE SCALE GENOMIC DNA]</scope>
</reference>
<evidence type="ECO:0000256" key="1">
    <source>
        <dbReference type="PROSITE-ProRule" id="PRU00023"/>
    </source>
</evidence>
<proteinExistence type="predicted"/>
<dbReference type="Proteomes" id="UP000270296">
    <property type="component" value="Unassembled WGS sequence"/>
</dbReference>
<organism evidence="2 3">
    <name type="scientific">Soboliphyme baturini</name>
    <dbReference type="NCBI Taxonomy" id="241478"/>
    <lineage>
        <taxon>Eukaryota</taxon>
        <taxon>Metazoa</taxon>
        <taxon>Ecdysozoa</taxon>
        <taxon>Nematoda</taxon>
        <taxon>Enoplea</taxon>
        <taxon>Dorylaimia</taxon>
        <taxon>Dioctophymatida</taxon>
        <taxon>Dioctophymatoidea</taxon>
        <taxon>Soboliphymatidae</taxon>
        <taxon>Soboliphyme</taxon>
    </lineage>
</organism>
<dbReference type="SMART" id="SM00248">
    <property type="entry name" value="ANK"/>
    <property type="match status" value="1"/>
</dbReference>
<dbReference type="InterPro" id="IPR002110">
    <property type="entry name" value="Ankyrin_rpt"/>
</dbReference>
<dbReference type="AlphaFoldDB" id="A0A3P8DH45"/>
<dbReference type="InterPro" id="IPR036770">
    <property type="entry name" value="Ankyrin_rpt-contain_sf"/>
</dbReference>
<gene>
    <name evidence="2" type="ORF">SBAD_LOCUS10320</name>
</gene>
<sequence length="115" mass="13126">METVLHSCAKSGNFNILGCIVSKVGRGGLQVALNRQDRHAQNGWPPLSVACYYGHEKVVEALLKYNARIDVFDEVREFLTFRKTVRNGKFGHSRHHFQKLKCFHHGLGCTERLMD</sequence>
<feature type="repeat" description="ANK" evidence="1">
    <location>
        <begin position="42"/>
        <end position="74"/>
    </location>
</feature>
<dbReference type="Pfam" id="PF12796">
    <property type="entry name" value="Ank_2"/>
    <property type="match status" value="1"/>
</dbReference>
<accession>A0A3P8DH45</accession>
<evidence type="ECO:0000313" key="3">
    <source>
        <dbReference type="Proteomes" id="UP000270296"/>
    </source>
</evidence>
<evidence type="ECO:0000313" key="2">
    <source>
        <dbReference type="EMBL" id="VDP30835.1"/>
    </source>
</evidence>
<dbReference type="Gene3D" id="1.25.40.20">
    <property type="entry name" value="Ankyrin repeat-containing domain"/>
    <property type="match status" value="1"/>
</dbReference>
<dbReference type="PROSITE" id="PS50088">
    <property type="entry name" value="ANK_REPEAT"/>
    <property type="match status" value="1"/>
</dbReference>
<name>A0A3P8DH45_9BILA</name>
<dbReference type="EMBL" id="UZAM01013913">
    <property type="protein sequence ID" value="VDP30835.1"/>
    <property type="molecule type" value="Genomic_DNA"/>
</dbReference>
<keyword evidence="3" id="KW-1185">Reference proteome</keyword>